<proteinExistence type="predicted"/>
<dbReference type="Proteomes" id="UP001220256">
    <property type="component" value="Unassembled WGS sequence"/>
</dbReference>
<evidence type="ECO:0000313" key="2">
    <source>
        <dbReference type="Proteomes" id="UP001220256"/>
    </source>
</evidence>
<gene>
    <name evidence="1" type="ORF">N7505_007753</name>
</gene>
<organism evidence="1 2">
    <name type="scientific">Penicillium chrysogenum</name>
    <name type="common">Penicillium notatum</name>
    <dbReference type="NCBI Taxonomy" id="5076"/>
    <lineage>
        <taxon>Eukaryota</taxon>
        <taxon>Fungi</taxon>
        <taxon>Dikarya</taxon>
        <taxon>Ascomycota</taxon>
        <taxon>Pezizomycotina</taxon>
        <taxon>Eurotiomycetes</taxon>
        <taxon>Eurotiomycetidae</taxon>
        <taxon>Eurotiales</taxon>
        <taxon>Aspergillaceae</taxon>
        <taxon>Penicillium</taxon>
        <taxon>Penicillium chrysogenum species complex</taxon>
    </lineage>
</organism>
<reference evidence="1 2" key="1">
    <citation type="journal article" date="2023" name="IMA Fungus">
        <title>Comparative genomic study of the Penicillium genus elucidates a diverse pangenome and 15 lateral gene transfer events.</title>
        <authorList>
            <person name="Petersen C."/>
            <person name="Sorensen T."/>
            <person name="Nielsen M.R."/>
            <person name="Sondergaard T.E."/>
            <person name="Sorensen J.L."/>
            <person name="Fitzpatrick D.A."/>
            <person name="Frisvad J.C."/>
            <person name="Nielsen K.L."/>
        </authorList>
    </citation>
    <scope>NUCLEOTIDE SEQUENCE [LARGE SCALE GENOMIC DNA]</scope>
    <source>
        <strain evidence="1 2">IBT 3361</strain>
    </source>
</reference>
<keyword evidence="2" id="KW-1185">Reference proteome</keyword>
<evidence type="ECO:0000313" key="1">
    <source>
        <dbReference type="EMBL" id="KAJ5264960.1"/>
    </source>
</evidence>
<comment type="caution">
    <text evidence="1">The sequence shown here is derived from an EMBL/GenBank/DDBJ whole genome shotgun (WGS) entry which is preliminary data.</text>
</comment>
<dbReference type="EMBL" id="JAPVEB010000004">
    <property type="protein sequence ID" value="KAJ5264960.1"/>
    <property type="molecule type" value="Genomic_DNA"/>
</dbReference>
<sequence>MLLSGDKRSISLLREFGIHDEAYAQMEEPETFSSQEESLATPQFWKWRMSQLLREGPEAMAAKLADQSLCKFSHIPFEEFVRMAYGLPSQRIADFLRDYEFLEVKVYSTFTRSLQNLQLLDQMKQVS</sequence>
<name>A0ABQ8WEI0_PENCH</name>
<protein>
    <submittedName>
        <fullName evidence="1">Uncharacterized protein</fullName>
    </submittedName>
</protein>
<accession>A0ABQ8WEI0</accession>